<dbReference type="RefSeq" id="WP_330158819.1">
    <property type="nucleotide sequence ID" value="NZ_JAUUCC010000033.1"/>
</dbReference>
<protein>
    <submittedName>
        <fullName evidence="2">Recombinase family protein</fullName>
    </submittedName>
</protein>
<dbReference type="PANTHER" id="PTHR30461">
    <property type="entry name" value="DNA-INVERTASE FROM LAMBDOID PROPHAGE"/>
    <property type="match status" value="1"/>
</dbReference>
<dbReference type="Proteomes" id="UP001348641">
    <property type="component" value="Unassembled WGS sequence"/>
</dbReference>
<sequence>MARVQPLAAGAAGVRMPQQCLRVILYGRVSDDHYVGTSGTKRSVNQQLKTGRRIAGERGWEIAGEFWDNDQSASQYARGAREDWPKVEEMIRAGEADILWLWEISRGTRDRIVWAHLVDACQTHRMWLALDEDLWDTTNPDHMRYLDGLMADSIHESGKTRKRVLRDMTDHAEEGKPHGPTHYAYDREYDPRTGELIRQVPNAERAGRCVDIADRLLRKKQPRTSIAAEFNRQGVRTPHGRLMGEEWYTRRGKRMVAQGWTSETIDTIMSSPSLMGKRSHNGRIIGEGGWEAVLDEPTWLAVQKLLGPKARQAPKGEGSEPRKVIPREAAAEYLASAIMVCDVCGAATYVKPQSGKSTLSYYCSGLGKGAPLHGSRALATVDDAIEQQLFERLAHPDVRAALVPQENADARRRAQDTVAALEEELERLYEDVQSGSVSRRMAQADEQRLTQELGLARANAAPRLVDPLAEQLALGDPEAVWSGWGLSQRRAALKLLTEEVRLLRIGAGGRRKRPPEEHVKIVWKGVLTQ</sequence>
<dbReference type="InterPro" id="IPR036162">
    <property type="entry name" value="Resolvase-like_N_sf"/>
</dbReference>
<reference evidence="2 3" key="1">
    <citation type="submission" date="2023-07" db="EMBL/GenBank/DDBJ databases">
        <authorList>
            <person name="Girao M."/>
            <person name="Carvalho M.F."/>
        </authorList>
    </citation>
    <scope>NUCLEOTIDE SEQUENCE [LARGE SCALE GENOMIC DNA]</scope>
    <source>
        <strain evidence="2 3">66/93</strain>
    </source>
</reference>
<evidence type="ECO:0000313" key="2">
    <source>
        <dbReference type="EMBL" id="MEE2051756.1"/>
    </source>
</evidence>
<evidence type="ECO:0000313" key="3">
    <source>
        <dbReference type="Proteomes" id="UP001348641"/>
    </source>
</evidence>
<dbReference type="Pfam" id="PF00239">
    <property type="entry name" value="Resolvase"/>
    <property type="match status" value="1"/>
</dbReference>
<proteinExistence type="predicted"/>
<gene>
    <name evidence="2" type="ORF">Q8A49_14745</name>
</gene>
<dbReference type="EMBL" id="JAUUCC010000033">
    <property type="protein sequence ID" value="MEE2051756.1"/>
    <property type="molecule type" value="Genomic_DNA"/>
</dbReference>
<dbReference type="Gene3D" id="3.90.1750.20">
    <property type="entry name" value="Putative Large Serine Recombinase, Chain B, Domain 2"/>
    <property type="match status" value="1"/>
</dbReference>
<dbReference type="SUPFAM" id="SSF53041">
    <property type="entry name" value="Resolvase-like"/>
    <property type="match status" value="1"/>
</dbReference>
<name>A0ABU7KR50_9ACTN</name>
<feature type="domain" description="Resolvase/invertase-type recombinase catalytic" evidence="1">
    <location>
        <begin position="23"/>
        <end position="177"/>
    </location>
</feature>
<evidence type="ECO:0000259" key="1">
    <source>
        <dbReference type="SMART" id="SM00857"/>
    </source>
</evidence>
<dbReference type="PANTHER" id="PTHR30461:SF23">
    <property type="entry name" value="DNA RECOMBINASE-RELATED"/>
    <property type="match status" value="1"/>
</dbReference>
<dbReference type="Pfam" id="PF07508">
    <property type="entry name" value="Recombinase"/>
    <property type="match status" value="1"/>
</dbReference>
<dbReference type="InterPro" id="IPR050639">
    <property type="entry name" value="SSR_resolvase"/>
</dbReference>
<dbReference type="InterPro" id="IPR038109">
    <property type="entry name" value="DNA_bind_recomb_sf"/>
</dbReference>
<dbReference type="SMART" id="SM00857">
    <property type="entry name" value="Resolvase"/>
    <property type="match status" value="1"/>
</dbReference>
<comment type="caution">
    <text evidence="2">The sequence shown here is derived from an EMBL/GenBank/DDBJ whole genome shotgun (WGS) entry which is preliminary data.</text>
</comment>
<accession>A0ABU7KR50</accession>
<dbReference type="InterPro" id="IPR011109">
    <property type="entry name" value="DNA_bind_recombinase_dom"/>
</dbReference>
<dbReference type="Gene3D" id="3.40.50.1390">
    <property type="entry name" value="Resolvase, N-terminal catalytic domain"/>
    <property type="match status" value="1"/>
</dbReference>
<organism evidence="2 3">
    <name type="scientific">Nocardiopsis tropica</name>
    <dbReference type="NCBI Taxonomy" id="109330"/>
    <lineage>
        <taxon>Bacteria</taxon>
        <taxon>Bacillati</taxon>
        <taxon>Actinomycetota</taxon>
        <taxon>Actinomycetes</taxon>
        <taxon>Streptosporangiales</taxon>
        <taxon>Nocardiopsidaceae</taxon>
        <taxon>Nocardiopsis</taxon>
    </lineage>
</organism>
<dbReference type="InterPro" id="IPR006119">
    <property type="entry name" value="Resolv_N"/>
</dbReference>